<dbReference type="SUPFAM" id="SSF82693">
    <property type="entry name" value="Multidrug efflux transporter AcrB pore domain, PN1, PN2, PC1 and PC2 subdomains"/>
    <property type="match status" value="1"/>
</dbReference>
<dbReference type="Gene3D" id="3.30.2090.10">
    <property type="entry name" value="Multidrug efflux transporter AcrB TolC docking domain, DN and DC subdomains"/>
    <property type="match status" value="1"/>
</dbReference>
<dbReference type="Pfam" id="PF00873">
    <property type="entry name" value="ACR_tran"/>
    <property type="match status" value="1"/>
</dbReference>
<proteinExistence type="predicted"/>
<dbReference type="AlphaFoldDB" id="A0A3N0C879"/>
<dbReference type="RefSeq" id="WP_148045151.1">
    <property type="nucleotide sequence ID" value="NZ_RBED01000038.1"/>
</dbReference>
<sequence length="249" mass="26913">IELIFEPGTDLLRARQLVAERMTQAHALPNVSAPPLIMQPTSSTSRVLMVKMNSTELSGIDMSVLARWQIKPRLIGIPGVANVSIWGQREQQLQVEVNPNQLRDKGVTLEQVVKTAGNAVWVSPLSYLEASTPGTGGFVESPNQRLGIQHVLPIRTPADLSKVSVEDTDTPMVLGDVSQVKEDHQPLIGDTLGQDAGLLLVVEKFPGANALQVTQDVEAALKDLQPGLSGVQMDTSVFRPATFLQDTVN</sequence>
<gene>
    <name evidence="1" type="ORF">D7003_02445</name>
</gene>
<evidence type="ECO:0000313" key="1">
    <source>
        <dbReference type="EMBL" id="RNL59573.1"/>
    </source>
</evidence>
<dbReference type="Gene3D" id="3.30.70.1430">
    <property type="entry name" value="Multidrug efflux transporter AcrB pore domain"/>
    <property type="match status" value="1"/>
</dbReference>
<dbReference type="GO" id="GO:0005886">
    <property type="term" value="C:plasma membrane"/>
    <property type="evidence" value="ECO:0007669"/>
    <property type="project" value="TreeGrafter"/>
</dbReference>
<reference evidence="1 2" key="1">
    <citation type="submission" date="2018-10" db="EMBL/GenBank/DDBJ databases">
        <title>Genome sequencing of Arthrobacter oryzae TNB02.</title>
        <authorList>
            <person name="Cho Y.-J."/>
            <person name="Cho A."/>
            <person name="Kim O.-S."/>
        </authorList>
    </citation>
    <scope>NUCLEOTIDE SEQUENCE [LARGE SCALE GENOMIC DNA]</scope>
    <source>
        <strain evidence="1 2">TNB02</strain>
    </source>
</reference>
<accession>A0A3N0C879</accession>
<dbReference type="EMBL" id="RBED01000038">
    <property type="protein sequence ID" value="RNL59573.1"/>
    <property type="molecule type" value="Genomic_DNA"/>
</dbReference>
<name>A0A3N0C879_9MICC</name>
<dbReference type="InterPro" id="IPR001036">
    <property type="entry name" value="Acrflvin-R"/>
</dbReference>
<feature type="non-terminal residue" evidence="1">
    <location>
        <position position="1"/>
    </location>
</feature>
<feature type="non-terminal residue" evidence="1">
    <location>
        <position position="249"/>
    </location>
</feature>
<evidence type="ECO:0000313" key="2">
    <source>
        <dbReference type="Proteomes" id="UP000273807"/>
    </source>
</evidence>
<comment type="caution">
    <text evidence="1">The sequence shown here is derived from an EMBL/GenBank/DDBJ whole genome shotgun (WGS) entry which is preliminary data.</text>
</comment>
<organism evidence="1 2">
    <name type="scientific">Arthrobacter oryzae</name>
    <dbReference type="NCBI Taxonomy" id="409290"/>
    <lineage>
        <taxon>Bacteria</taxon>
        <taxon>Bacillati</taxon>
        <taxon>Actinomycetota</taxon>
        <taxon>Actinomycetes</taxon>
        <taxon>Micrococcales</taxon>
        <taxon>Micrococcaceae</taxon>
        <taxon>Arthrobacter</taxon>
    </lineage>
</organism>
<protein>
    <submittedName>
        <fullName evidence="1">Efflux RND transporter permease subunit</fullName>
    </submittedName>
</protein>
<dbReference type="PANTHER" id="PTHR32063">
    <property type="match status" value="1"/>
</dbReference>
<dbReference type="InterPro" id="IPR027463">
    <property type="entry name" value="AcrB_DN_DC_subdom"/>
</dbReference>
<keyword evidence="2" id="KW-1185">Reference proteome</keyword>
<dbReference type="Gene3D" id="3.30.70.1320">
    <property type="entry name" value="Multidrug efflux transporter AcrB pore domain like"/>
    <property type="match status" value="1"/>
</dbReference>
<dbReference type="OrthoDB" id="3306666at2"/>
<dbReference type="PANTHER" id="PTHR32063:SF4">
    <property type="entry name" value="SLR6043 PROTEIN"/>
    <property type="match status" value="1"/>
</dbReference>
<dbReference type="GO" id="GO:0042910">
    <property type="term" value="F:xenobiotic transmembrane transporter activity"/>
    <property type="evidence" value="ECO:0007669"/>
    <property type="project" value="TreeGrafter"/>
</dbReference>
<dbReference type="Proteomes" id="UP000273807">
    <property type="component" value="Unassembled WGS sequence"/>
</dbReference>